<keyword evidence="4 8" id="KW-0863">Zinc-finger</keyword>
<dbReference type="GO" id="GO:0008270">
    <property type="term" value="F:zinc ion binding"/>
    <property type="evidence" value="ECO:0007669"/>
    <property type="project" value="UniProtKB-KW"/>
</dbReference>
<gene>
    <name evidence="11" type="ORF">SNE40_016627</name>
</gene>
<dbReference type="Pfam" id="PF02225">
    <property type="entry name" value="PA"/>
    <property type="match status" value="1"/>
</dbReference>
<dbReference type="SMART" id="SM00184">
    <property type="entry name" value="RING"/>
    <property type="match status" value="1"/>
</dbReference>
<dbReference type="FunFam" id="3.30.40.10:FF:000009">
    <property type="entry name" value="E3 ubiquitin-protein ligase RNF130"/>
    <property type="match status" value="1"/>
</dbReference>
<evidence type="ECO:0000256" key="2">
    <source>
        <dbReference type="ARBA" id="ARBA00022692"/>
    </source>
</evidence>
<protein>
    <recommendedName>
        <fullName evidence="10">RING-type domain-containing protein</fullName>
    </recommendedName>
</protein>
<evidence type="ECO:0000256" key="8">
    <source>
        <dbReference type="PROSITE-ProRule" id="PRU00175"/>
    </source>
</evidence>
<accession>A0AAN8JDM0</accession>
<dbReference type="Gene3D" id="3.30.40.10">
    <property type="entry name" value="Zinc/RING finger domain, C3HC4 (zinc finger)"/>
    <property type="match status" value="1"/>
</dbReference>
<keyword evidence="6 9" id="KW-1133">Transmembrane helix</keyword>
<evidence type="ECO:0000256" key="4">
    <source>
        <dbReference type="ARBA" id="ARBA00022771"/>
    </source>
</evidence>
<evidence type="ECO:0000256" key="5">
    <source>
        <dbReference type="ARBA" id="ARBA00022833"/>
    </source>
</evidence>
<organism evidence="11 12">
    <name type="scientific">Patella caerulea</name>
    <name type="common">Rayed Mediterranean limpet</name>
    <dbReference type="NCBI Taxonomy" id="87958"/>
    <lineage>
        <taxon>Eukaryota</taxon>
        <taxon>Metazoa</taxon>
        <taxon>Spiralia</taxon>
        <taxon>Lophotrochozoa</taxon>
        <taxon>Mollusca</taxon>
        <taxon>Gastropoda</taxon>
        <taxon>Patellogastropoda</taxon>
        <taxon>Patelloidea</taxon>
        <taxon>Patellidae</taxon>
        <taxon>Patella</taxon>
    </lineage>
</organism>
<comment type="subcellular location">
    <subcellularLocation>
        <location evidence="1">Membrane</location>
        <topology evidence="1">Single-pass membrane protein</topology>
    </subcellularLocation>
</comment>
<dbReference type="InterPro" id="IPR013083">
    <property type="entry name" value="Znf_RING/FYVE/PHD"/>
</dbReference>
<dbReference type="SUPFAM" id="SSF57850">
    <property type="entry name" value="RING/U-box"/>
    <property type="match status" value="1"/>
</dbReference>
<evidence type="ECO:0000256" key="1">
    <source>
        <dbReference type="ARBA" id="ARBA00004167"/>
    </source>
</evidence>
<sequence>MEVYSWRCGHGLWCFAQSKWWTNILFVVILRILSVKQVHCDDYHVSRNDHGIRYYEAVVNVSYKSNGEGLGLSKIMDGRYGPYGLADPITGQVFLVRSKNNETNGCTDYDMKIPSVQWIALIRRGKCLFGEKINRAAKKYNASAVVIYNNQSERSSLLLMHQREEDRDVISVAIDMNDGESIAKWLETGTVHMTINLGEAKLVAGTPVQSNISKTSVLFVSISFIVLMIISLAWLVFYYIQRFRYAHAKERLARRLASAAKKAIAKIPQRNIKSGDKELENDFDQCAICIEGYKAHDVIRSLPCKHVFHKSCVDPWLLEQRSCPMCKLDILRAYGMQVGGSEDCVHQDGESGAVSVPVEEVEQTSIAEEQGAEGQVKVLLLPHNCIHFHHEGESSLDSQTEDELVGAEHVSDFEFTETQYLMEGNIDSERLTKLPVSTA</sequence>
<dbReference type="PANTHER" id="PTHR46539:SF23">
    <property type="entry name" value="RING-TYPE DOMAIN-CONTAINING PROTEIN"/>
    <property type="match status" value="1"/>
</dbReference>
<keyword evidence="12" id="KW-1185">Reference proteome</keyword>
<name>A0AAN8JDM0_PATCE</name>
<evidence type="ECO:0000256" key="7">
    <source>
        <dbReference type="ARBA" id="ARBA00023136"/>
    </source>
</evidence>
<keyword evidence="5" id="KW-0862">Zinc</keyword>
<evidence type="ECO:0000256" key="3">
    <source>
        <dbReference type="ARBA" id="ARBA00022723"/>
    </source>
</evidence>
<evidence type="ECO:0000313" key="12">
    <source>
        <dbReference type="Proteomes" id="UP001347796"/>
    </source>
</evidence>
<dbReference type="EMBL" id="JAZGQO010000011">
    <property type="protein sequence ID" value="KAK6173105.1"/>
    <property type="molecule type" value="Genomic_DNA"/>
</dbReference>
<dbReference type="PANTHER" id="PTHR46539">
    <property type="entry name" value="E3 UBIQUITIN-PROTEIN LIGASE ATL42"/>
    <property type="match status" value="1"/>
</dbReference>
<keyword evidence="2 9" id="KW-0812">Transmembrane</keyword>
<keyword evidence="7 9" id="KW-0472">Membrane</keyword>
<feature type="domain" description="RING-type" evidence="10">
    <location>
        <begin position="286"/>
        <end position="327"/>
    </location>
</feature>
<dbReference type="InterPro" id="IPR001841">
    <property type="entry name" value="Znf_RING"/>
</dbReference>
<dbReference type="InterPro" id="IPR046450">
    <property type="entry name" value="PA_dom_sf"/>
</dbReference>
<evidence type="ECO:0000256" key="9">
    <source>
        <dbReference type="SAM" id="Phobius"/>
    </source>
</evidence>
<reference evidence="11 12" key="1">
    <citation type="submission" date="2024-01" db="EMBL/GenBank/DDBJ databases">
        <title>The genome of the rayed Mediterranean limpet Patella caerulea (Linnaeus, 1758).</title>
        <authorList>
            <person name="Anh-Thu Weber A."/>
            <person name="Halstead-Nussloch G."/>
        </authorList>
    </citation>
    <scope>NUCLEOTIDE SEQUENCE [LARGE SCALE GENOMIC DNA]</scope>
    <source>
        <strain evidence="11">AATW-2023a</strain>
        <tissue evidence="11">Whole specimen</tissue>
    </source>
</reference>
<evidence type="ECO:0000256" key="6">
    <source>
        <dbReference type="ARBA" id="ARBA00022989"/>
    </source>
</evidence>
<dbReference type="Proteomes" id="UP001347796">
    <property type="component" value="Unassembled WGS sequence"/>
</dbReference>
<dbReference type="GO" id="GO:0016020">
    <property type="term" value="C:membrane"/>
    <property type="evidence" value="ECO:0007669"/>
    <property type="project" value="UniProtKB-SubCell"/>
</dbReference>
<dbReference type="CDD" id="cd16668">
    <property type="entry name" value="RING-H2_RNF130-like"/>
    <property type="match status" value="1"/>
</dbReference>
<dbReference type="PROSITE" id="PS50089">
    <property type="entry name" value="ZF_RING_2"/>
    <property type="match status" value="1"/>
</dbReference>
<keyword evidence="3" id="KW-0479">Metal-binding</keyword>
<evidence type="ECO:0000259" key="10">
    <source>
        <dbReference type="PROSITE" id="PS50089"/>
    </source>
</evidence>
<dbReference type="SUPFAM" id="SSF52025">
    <property type="entry name" value="PA domain"/>
    <property type="match status" value="1"/>
</dbReference>
<dbReference type="AlphaFoldDB" id="A0AAN8JDM0"/>
<feature type="transmembrane region" description="Helical" evidence="9">
    <location>
        <begin position="217"/>
        <end position="240"/>
    </location>
</feature>
<evidence type="ECO:0000313" key="11">
    <source>
        <dbReference type="EMBL" id="KAK6173105.1"/>
    </source>
</evidence>
<dbReference type="Pfam" id="PF13639">
    <property type="entry name" value="zf-RING_2"/>
    <property type="match status" value="1"/>
</dbReference>
<dbReference type="InterPro" id="IPR003137">
    <property type="entry name" value="PA_domain"/>
</dbReference>
<comment type="caution">
    <text evidence="11">The sequence shown here is derived from an EMBL/GenBank/DDBJ whole genome shotgun (WGS) entry which is preliminary data.</text>
</comment>
<proteinExistence type="predicted"/>
<dbReference type="Gene3D" id="3.50.30.30">
    <property type="match status" value="1"/>
</dbReference>